<evidence type="ECO:0008006" key="3">
    <source>
        <dbReference type="Google" id="ProtNLM"/>
    </source>
</evidence>
<dbReference type="Proteomes" id="UP000569914">
    <property type="component" value="Unassembled WGS sequence"/>
</dbReference>
<organism evidence="1 2">
    <name type="scientific">Microlunatus parietis</name>
    <dbReference type="NCBI Taxonomy" id="682979"/>
    <lineage>
        <taxon>Bacteria</taxon>
        <taxon>Bacillati</taxon>
        <taxon>Actinomycetota</taxon>
        <taxon>Actinomycetes</taxon>
        <taxon>Propionibacteriales</taxon>
        <taxon>Propionibacteriaceae</taxon>
        <taxon>Microlunatus</taxon>
    </lineage>
</organism>
<accession>A0A7Y9LDK2</accession>
<evidence type="ECO:0000313" key="1">
    <source>
        <dbReference type="EMBL" id="NYE72885.1"/>
    </source>
</evidence>
<name>A0A7Y9LDK2_9ACTN</name>
<reference evidence="1 2" key="1">
    <citation type="submission" date="2020-07" db="EMBL/GenBank/DDBJ databases">
        <title>Sequencing the genomes of 1000 actinobacteria strains.</title>
        <authorList>
            <person name="Klenk H.-P."/>
        </authorList>
    </citation>
    <scope>NUCLEOTIDE SEQUENCE [LARGE SCALE GENOMIC DNA]</scope>
    <source>
        <strain evidence="1 2">DSM 22083</strain>
    </source>
</reference>
<dbReference type="EMBL" id="JACCBU010000001">
    <property type="protein sequence ID" value="NYE72885.1"/>
    <property type="molecule type" value="Genomic_DNA"/>
</dbReference>
<keyword evidence="2" id="KW-1185">Reference proteome</keyword>
<proteinExistence type="predicted"/>
<gene>
    <name evidence="1" type="ORF">BKA15_004214</name>
</gene>
<dbReference type="RefSeq" id="WP_179753992.1">
    <property type="nucleotide sequence ID" value="NZ_JACCBU010000001.1"/>
</dbReference>
<evidence type="ECO:0000313" key="2">
    <source>
        <dbReference type="Proteomes" id="UP000569914"/>
    </source>
</evidence>
<comment type="caution">
    <text evidence="1">The sequence shown here is derived from an EMBL/GenBank/DDBJ whole genome shotgun (WGS) entry which is preliminary data.</text>
</comment>
<sequence>MDDQRSGSIEIAPLQSQGSLYGFVVSGRWPEDMVEWSKVLILAVQLAAVPGLVPTTTVYRVREDKPDLTPTAVGLVVAEGSLIGDGALQPGQFAGDEQPPGLFVLHPPAQTIPTVRDHEVASGCVFLPGLPYLGLDHRAAWVEADIEGTVTHLVSRGDLDPNTDADTAALAMLLAA</sequence>
<protein>
    <recommendedName>
        <fullName evidence="3">Peptidase</fullName>
    </recommendedName>
</protein>
<dbReference type="AlphaFoldDB" id="A0A7Y9LDK2"/>